<reference evidence="2 3" key="1">
    <citation type="journal article" date="2019" name="Mol. Ecol. Resour.">
        <title>Improving Illumina assemblies with Hi-C and long reads: an example with the North African dromedary.</title>
        <authorList>
            <person name="Elbers J.P."/>
            <person name="Rogers M.F."/>
            <person name="Perelman P.L."/>
            <person name="Proskuryakova A.A."/>
            <person name="Serdyukova N.A."/>
            <person name="Johnson W.E."/>
            <person name="Horin P."/>
            <person name="Corander J."/>
            <person name="Murphy D."/>
            <person name="Burger P.A."/>
        </authorList>
    </citation>
    <scope>NUCLEOTIDE SEQUENCE [LARGE SCALE GENOMIC DNA]</scope>
    <source>
        <strain evidence="2">Drom800</strain>
        <tissue evidence="2">Blood</tissue>
    </source>
</reference>
<feature type="region of interest" description="Disordered" evidence="1">
    <location>
        <begin position="241"/>
        <end position="280"/>
    </location>
</feature>
<feature type="compositionally biased region" description="Low complexity" evidence="1">
    <location>
        <begin position="2163"/>
        <end position="2172"/>
    </location>
</feature>
<accession>A0A5N4CUH5</accession>
<name>A0A5N4CUH5_CAMDR</name>
<feature type="region of interest" description="Disordered" evidence="1">
    <location>
        <begin position="19"/>
        <end position="39"/>
    </location>
</feature>
<feature type="region of interest" description="Disordered" evidence="1">
    <location>
        <begin position="1732"/>
        <end position="1836"/>
    </location>
</feature>
<feature type="region of interest" description="Disordered" evidence="1">
    <location>
        <begin position="2010"/>
        <end position="2039"/>
    </location>
</feature>
<proteinExistence type="predicted"/>
<feature type="compositionally biased region" description="Basic and acidic residues" evidence="1">
    <location>
        <begin position="1101"/>
        <end position="1111"/>
    </location>
</feature>
<feature type="region of interest" description="Disordered" evidence="1">
    <location>
        <begin position="1853"/>
        <end position="1982"/>
    </location>
</feature>
<feature type="region of interest" description="Disordered" evidence="1">
    <location>
        <begin position="3485"/>
        <end position="3508"/>
    </location>
</feature>
<dbReference type="Proteomes" id="UP000299084">
    <property type="component" value="Unassembled WGS sequence"/>
</dbReference>
<feature type="region of interest" description="Disordered" evidence="1">
    <location>
        <begin position="2480"/>
        <end position="2523"/>
    </location>
</feature>
<dbReference type="EMBL" id="JWIN03000019">
    <property type="protein sequence ID" value="KAB1262503.1"/>
    <property type="molecule type" value="Genomic_DNA"/>
</dbReference>
<feature type="region of interest" description="Disordered" evidence="1">
    <location>
        <begin position="371"/>
        <end position="391"/>
    </location>
</feature>
<feature type="region of interest" description="Disordered" evidence="1">
    <location>
        <begin position="648"/>
        <end position="683"/>
    </location>
</feature>
<feature type="compositionally biased region" description="Basic and acidic residues" evidence="1">
    <location>
        <begin position="1366"/>
        <end position="1388"/>
    </location>
</feature>
<feature type="compositionally biased region" description="Polar residues" evidence="1">
    <location>
        <begin position="655"/>
        <end position="673"/>
    </location>
</feature>
<evidence type="ECO:0000313" key="2">
    <source>
        <dbReference type="EMBL" id="KAB1262503.1"/>
    </source>
</evidence>
<evidence type="ECO:0000313" key="3">
    <source>
        <dbReference type="Proteomes" id="UP000299084"/>
    </source>
</evidence>
<feature type="region of interest" description="Disordered" evidence="1">
    <location>
        <begin position="3218"/>
        <end position="3250"/>
    </location>
</feature>
<feature type="region of interest" description="Disordered" evidence="1">
    <location>
        <begin position="3619"/>
        <end position="3649"/>
    </location>
</feature>
<feature type="compositionally biased region" description="Pro residues" evidence="1">
    <location>
        <begin position="2709"/>
        <end position="2721"/>
    </location>
</feature>
<organism evidence="2 3">
    <name type="scientific">Camelus dromedarius</name>
    <name type="common">Dromedary</name>
    <name type="synonym">Arabian camel</name>
    <dbReference type="NCBI Taxonomy" id="9838"/>
    <lineage>
        <taxon>Eukaryota</taxon>
        <taxon>Metazoa</taxon>
        <taxon>Chordata</taxon>
        <taxon>Craniata</taxon>
        <taxon>Vertebrata</taxon>
        <taxon>Euteleostomi</taxon>
        <taxon>Mammalia</taxon>
        <taxon>Eutheria</taxon>
        <taxon>Laurasiatheria</taxon>
        <taxon>Artiodactyla</taxon>
        <taxon>Tylopoda</taxon>
        <taxon>Camelidae</taxon>
        <taxon>Camelus</taxon>
    </lineage>
</organism>
<feature type="compositionally biased region" description="Low complexity" evidence="1">
    <location>
        <begin position="247"/>
        <end position="258"/>
    </location>
</feature>
<feature type="compositionally biased region" description="Polar residues" evidence="1">
    <location>
        <begin position="1860"/>
        <end position="1870"/>
    </location>
</feature>
<feature type="compositionally biased region" description="Pro residues" evidence="1">
    <location>
        <begin position="2501"/>
        <end position="2516"/>
    </location>
</feature>
<feature type="region of interest" description="Disordered" evidence="1">
    <location>
        <begin position="1246"/>
        <end position="1272"/>
    </location>
</feature>
<feature type="region of interest" description="Disordered" evidence="1">
    <location>
        <begin position="1355"/>
        <end position="1392"/>
    </location>
</feature>
<feature type="region of interest" description="Disordered" evidence="1">
    <location>
        <begin position="2153"/>
        <end position="2206"/>
    </location>
</feature>
<feature type="compositionally biased region" description="Basic and acidic residues" evidence="1">
    <location>
        <begin position="3496"/>
        <end position="3508"/>
    </location>
</feature>
<feature type="compositionally biased region" description="Pro residues" evidence="1">
    <location>
        <begin position="3235"/>
        <end position="3250"/>
    </location>
</feature>
<comment type="caution">
    <text evidence="2">The sequence shown here is derived from an EMBL/GenBank/DDBJ whole genome shotgun (WGS) entry which is preliminary data.</text>
</comment>
<feature type="compositionally biased region" description="Low complexity" evidence="1">
    <location>
        <begin position="1871"/>
        <end position="1885"/>
    </location>
</feature>
<sequence length="3726" mass="396018">MLFSGAGRGPRGQIFQETALPAPTPARATSGDLGQPELSVTACGLDTPVPSTDLPAPQLPGQPCPRAVLCPETRGEEGGNSALNLGPALGLRRPSHKCWSRPSALPAVPPKVANMTLPEHLCPGHRGDKDTRTYPAGTPGSRYFEGRHLNKEGHWQDRTRFQGTLNEEGPLGDNRVVTGGPLPHRVQQAPPLLPTPSLHSPDGPSLKAFMGPQQPSRPGDLNPHLLRLREQGPHVGTFHASGRIGDTGPLPTLGPPSSQHAVRRGAANTDAKRQGSRQWGADTRAGRAGLPGEGALQAQIPWRDFFAQAAKPVKRTKLQALEIKPCGYLLPNAGGGHRAWGGPCGWISRWWMPVWEGARAGLLAGLQTHRGSARPQAGGRSAEACPGNAAGRPGALPWPRVGGPYVFAGQVDKRSLSPSDDTGFTRPPNLSPVKWSRPSGGWGSNKTRDHWRWPRVGQPPGLPAGSVVTQDVSGLGTVWPRAFLGRTQDRTHRPPPGQGAGLAAGLVEAWRETGLSRSVSDSRGSIRRALSHDASQTSCLLALRKAGMSGGGFDGLTSRGPVAPLASGGAIVPGTVRLTPGCQGPSRLSLREVVPVSSQPLGVHPEPGRGWGDGLPPQHAACPGHGNTSTLSFFFFRRVCQSLLPGQSPLHSLAPRNTQPPGWRSSLNPSLSQAPRRPSHPMMVHALPDTDLDAPSHPVGVTRRQGWVGSPGLPCWPDGGVLHGPPTSLPTPGVAPGPQRAAQGLALGRIRSQRVLEARRALRRLGGPEGKREVTGAGATAGRWAGLGGAPSESRNARFVSERKYSGKPALTEAGKPDVEGKQVSESRVLVRVSNSCLTRSVISRAMTQPADDQRLSCTGRCLTDEQISVIEPVRALPQELGHNRPMYEPALDLGRAGWLPEPLHFSEAKGLSVRPPYQRQVAAGQSQHKPEAICTHWSIQATQICKIFLTAPGNTRCNQSSPQFKGPPKIFITFPVFSLRALCWPGGGRVGARLGPGQRHEGGWWGEDILGGRHGVAFVLVTQKDLVWSSGSSSSLLSLPVPVTPSPQARSREQAPRTSVAALQERGWNRTAFASAEPRGAGLQARRGGSPHMRVQTLHPEGHPSQEDGSGRTSPCHLHPLHSLVSKGRWLVWLAVQGTAWPRSKGPRPGATLPGTSLEMLKEPGGPVSWGPFDGGGWSPVPSHGQALGKILPTSQDEDWQVRARRPLRSCRTWGQAAPRPGIKWGNAAQSSQITCPRAPRCLTWSSPVTPGSPGSASARFPPGRETGGDGRRRACAHLKSVLQSSLPVGSCYCTDTRALTRVHISAQESSVSAHIWALDILCWLPSLVTDDYDKGQDLEVISSPPGFRVWSAPAGLPAPPLPRQDVREPGRHHEGRAAGPRRDMEGRASSVTWPPEHCLVTLTAERGSDWTAPLPAACSGTLLGTGHHYHVWKGRAVGQPGLVPGLLQMPKSGMLASVGGPPYLQHGAHRHRTQTQNLGTRRAYCSEEWACCPPDCWCPTQSLCSLGRLGSGSCLSNMSLERSVPLTSIMLRTTGFPPGCFTLVVCPYFHPIFRAPREKVEASSPCPWPHRALGPRLVVQLLPGSLPLGHRPPATVTHPVSSGDSPASGLGPPGAQLVSGWQEPGPLPTSCSRRDEDSPSSGWGMPHRRARTPWPCSPALCPGAQMRLVFAQEPAPPSTLRAQAWAVVGKRTPPRTPRIWPCRATGTLGPGPRDLPRSYVVPPAPCFLSPGAGASSQQGGSAGRLGPESWAEGPVPAAISQAQGSPPPPADLTSPSRESCDSRVLCRGGGHVTRAGVDGPHRGPHGPAAQDGGSAKPRARLRPPPPSGTSGIHCLSRGGWATCLGRQLSGAEAHCSPSPASTFRDGQTLSSARRSLSESEVASPHSISREAQNHTVGTTRAPAGSDGPSLSSDLKVDPTVHGGTEAGDVVGGRLRDSPPPRLPGRSSEDPGWGPGAPSATDSWPRPRKHPPHCASPSDTAPIRGGGSLLCQRGCCPAQADSEVTSLGLAENSKRHPDVRASLGTGPSVQDSPPPRHSTLSGLTKRFRMLGYCFGKAACSQASTPGPGQCPGPAYGAGAVREEGSSALCQDPSKGGFPAPNHTQKTPCCGHLNLRYLWSREDAQEGPATPPTRSSTDLAAISVSRNGQSISWVETQSPGRPPAASDAASSPSPRPEEAGQPARAFGAQGTRPFGDAPASHPGRPHLVTLLGTTRPHCPTPGCVSLGKESAITILHQVWKQFWKTCCAPAPSSGDNARQGQPLLQPVQMRAGWEGALCSEASQDRLWGEQRASCSISPLGLESSVTRKQEGGEACLEPGMQKMFAKGLPRPLLAQESKPQGGTPPRAVSQGQFTVPIVGLSSGGALRLVTSFSFRPGHSSSSNRNAGGLAMLARRPPRAQPSLTGLGTLWGGLSSHGLFLKQLPCEIQTREDFLPWPGILPFEGGWWTNAFAAERSINEPLINEQAVDGTCSRVVMNKASHHLNSSEQREARRGTPAAGPSFPPVPPPPSGHPPLSSPQCLSPHLAGQHPALWGEGVAQGLRANIRILLLRPVGPFHGGRSALWGLGGPAPSQVSPCSPQGSGLCGGGGTPGCDHEAVSPRKHPNLTPPLSQASPETGARARVRVRVRVRARARARAGLALTSSPRSAFTIRGSLCSDARVSDQGGVPHDCAVQKVLGNPSTRALTQEARPLALEDTASPSPQLEMPASPSPALSPLPLHRPLPHKEPLGWLGQQPDKQTLRHPYPRAGSASSQGLHSPGRESWARTPRWRGWAASQRQRANLGREGQERRGQARPALLRGSRCRGVTLGEVRGRFDHPQRWSRWAPLPSLVAGLVSPARVASVIWTPVSTTNRTCHHEPETPGLLPSPRPRLTCPTANTERREVGSLPELSRWIDLNSQWPWPAPGADRQGPRAPAQELCVGTPQPRGGTHCCECPQPSSPPASATSHWPFLLRLQQHRRLSLEQKGTGRQRGPCPLLAGLCRAGHQMRGLEHLSANPTGLEPLLGAGRAAGRPATHRLTTHVPHLVRRTFKRSHESDSWSPRGCRSVVTARSPQRTAVLGRRNGLGALMRGTSIYGGSSLSPEHGGQQSGPEVTDLEIQPRGTFSPAFLKAVSLSWSAHQNHWQVYKMLRLVSQAWGAAWAHRFHPDDLRALPREPNAASDRAGDHGLPHPPCTRQDAGPRASPLCRALEPVWWQITSPPPSRSGGRKLKRIHQTGFQGRVAPTPLQSGAGRGPPPPSWAPGPVETPPSPTVCRVRGRLPTLPSQVAAGLPVGCAQVGPCSSQMQHTRLKQLMDECSGAGFLASPRLVRLLPGLSATTRTFCPPSLCVPYSHPIPPPSQAFQRGLLKLAFQLPWPHAEALRRETQISHQNQGCVPCHPGPHRLPGDLVPPAPPHTDPRRDLSAAALSGGELPAQEEAGVWAAACFRKARMPCSVHFRTIAGSMPTWWFYLWTWEALKDGGHVCPGADWGHRDHRQSPRAHGIVLGRGADNKPNTTERGEAGWRRGARETGWPLPCSRGARLQRPWAGLLWSGGDEAKRVLLGPPRQGHCLPASALLVNSSGPAGVINLSSLALRVSLGLSTGSRLLSSSKAGEEGKVMAGGGGGGKRKLQWQETAWNRGPGRRRGRGRAELPTSDTACGRCSEPSSHARVPVPEIPALSSAPENPASLIPPLYSANMTEHQLRTRRGPNSNNKWIECLPSRGQRRRQTNSKQPNTKRTDSVYVV</sequence>
<feature type="region of interest" description="Disordered" evidence="1">
    <location>
        <begin position="3153"/>
        <end position="3184"/>
    </location>
</feature>
<feature type="compositionally biased region" description="Low complexity" evidence="1">
    <location>
        <begin position="19"/>
        <end position="29"/>
    </location>
</feature>
<feature type="region of interest" description="Disordered" evidence="1">
    <location>
        <begin position="3684"/>
        <end position="3726"/>
    </location>
</feature>
<evidence type="ECO:0000256" key="1">
    <source>
        <dbReference type="SAM" id="MobiDB-lite"/>
    </source>
</evidence>
<protein>
    <submittedName>
        <fullName evidence="2">Uncharacterized protein</fullName>
    </submittedName>
</protein>
<feature type="region of interest" description="Disordered" evidence="1">
    <location>
        <begin position="1591"/>
        <end position="1652"/>
    </location>
</feature>
<feature type="region of interest" description="Disordered" evidence="1">
    <location>
        <begin position="415"/>
        <end position="451"/>
    </location>
</feature>
<gene>
    <name evidence="2" type="ORF">Cadr_000021572</name>
</gene>
<feature type="region of interest" description="Disordered" evidence="1">
    <location>
        <begin position="1078"/>
        <end position="1116"/>
    </location>
</feature>
<feature type="compositionally biased region" description="Polar residues" evidence="1">
    <location>
        <begin position="1246"/>
        <end position="1257"/>
    </location>
</feature>
<keyword evidence="3" id="KW-1185">Reference proteome</keyword>
<feature type="region of interest" description="Disordered" evidence="1">
    <location>
        <begin position="2698"/>
        <end position="2773"/>
    </location>
</feature>